<dbReference type="PANTHER" id="PTHR34107:SF2">
    <property type="entry name" value="SLL0888 PROTEIN"/>
    <property type="match status" value="1"/>
</dbReference>
<keyword evidence="2" id="KW-0255">Endonuclease</keyword>
<evidence type="ECO:0000313" key="3">
    <source>
        <dbReference type="Proteomes" id="UP001268256"/>
    </source>
</evidence>
<accession>A0AAE4FQN4</accession>
<keyword evidence="2" id="KW-0378">Hydrolase</keyword>
<proteinExistence type="predicted"/>
<dbReference type="Proteomes" id="UP001268256">
    <property type="component" value="Unassembled WGS sequence"/>
</dbReference>
<dbReference type="GO" id="GO:0004519">
    <property type="term" value="F:endonuclease activity"/>
    <property type="evidence" value="ECO:0007669"/>
    <property type="project" value="UniProtKB-KW"/>
</dbReference>
<evidence type="ECO:0000259" key="1">
    <source>
        <dbReference type="Pfam" id="PF05685"/>
    </source>
</evidence>
<sequence>MQITAAQKLTFEEYLAYDDGTNLRYELVNGQLLPMAPPKPKHQFIVRALTLAFEQEIYRLKLPRMTLTNIGVRTGLRSCRCPDLCLTTIEQAREIDEKSGVFETPPLLAVEVVSPSSVEDDYITKRDEYQATGIPEYWVVDAISDDSRITIHTLKGEVYNLQVFRNQEQLVSATFPELKVTAEAILNA</sequence>
<name>A0AAE4FQN4_9CYAN</name>
<dbReference type="PANTHER" id="PTHR34107">
    <property type="entry name" value="SLL0198 PROTEIN-RELATED"/>
    <property type="match status" value="1"/>
</dbReference>
<dbReference type="Gene3D" id="3.90.1570.10">
    <property type="entry name" value="tt1808, chain A"/>
    <property type="match status" value="1"/>
</dbReference>
<protein>
    <submittedName>
        <fullName evidence="2">Uma2 family endonuclease</fullName>
    </submittedName>
</protein>
<dbReference type="InterPro" id="IPR008538">
    <property type="entry name" value="Uma2"/>
</dbReference>
<keyword evidence="3" id="KW-1185">Reference proteome</keyword>
<gene>
    <name evidence="2" type="ORF">RIF25_06165</name>
</gene>
<reference evidence="3" key="1">
    <citation type="submission" date="2023-07" db="EMBL/GenBank/DDBJ databases">
        <authorList>
            <person name="Luz R."/>
            <person name="Cordeiro R."/>
            <person name="Fonseca A."/>
            <person name="Goncalves V."/>
        </authorList>
    </citation>
    <scope>NUCLEOTIDE SEQUENCE [LARGE SCALE GENOMIC DNA]</scope>
    <source>
        <strain evidence="3">BACA0444</strain>
    </source>
</reference>
<dbReference type="InterPro" id="IPR011335">
    <property type="entry name" value="Restrct_endonuc-II-like"/>
</dbReference>
<keyword evidence="2" id="KW-0540">Nuclease</keyword>
<dbReference type="Pfam" id="PF05685">
    <property type="entry name" value="Uma2"/>
    <property type="match status" value="1"/>
</dbReference>
<dbReference type="CDD" id="cd06260">
    <property type="entry name" value="DUF820-like"/>
    <property type="match status" value="1"/>
</dbReference>
<dbReference type="RefSeq" id="WP_322877668.1">
    <property type="nucleotide sequence ID" value="NZ_JAVMIP010000004.1"/>
</dbReference>
<organism evidence="2 3">
    <name type="scientific">Pseudocalidococcus azoricus BACA0444</name>
    <dbReference type="NCBI Taxonomy" id="2918990"/>
    <lineage>
        <taxon>Bacteria</taxon>
        <taxon>Bacillati</taxon>
        <taxon>Cyanobacteriota</taxon>
        <taxon>Cyanophyceae</taxon>
        <taxon>Acaryochloridales</taxon>
        <taxon>Thermosynechococcaceae</taxon>
        <taxon>Pseudocalidococcus</taxon>
        <taxon>Pseudocalidococcus azoricus</taxon>
    </lineage>
</organism>
<dbReference type="InterPro" id="IPR012296">
    <property type="entry name" value="Nuclease_put_TT1808"/>
</dbReference>
<dbReference type="SUPFAM" id="SSF52980">
    <property type="entry name" value="Restriction endonuclease-like"/>
    <property type="match status" value="1"/>
</dbReference>
<dbReference type="AlphaFoldDB" id="A0AAE4FQN4"/>
<dbReference type="EMBL" id="JAVMIP010000004">
    <property type="protein sequence ID" value="MDS3860390.1"/>
    <property type="molecule type" value="Genomic_DNA"/>
</dbReference>
<comment type="caution">
    <text evidence="2">The sequence shown here is derived from an EMBL/GenBank/DDBJ whole genome shotgun (WGS) entry which is preliminary data.</text>
</comment>
<evidence type="ECO:0000313" key="2">
    <source>
        <dbReference type="EMBL" id="MDS3860390.1"/>
    </source>
</evidence>
<feature type="domain" description="Putative restriction endonuclease" evidence="1">
    <location>
        <begin position="11"/>
        <end position="182"/>
    </location>
</feature>